<evidence type="ECO:0000313" key="2">
    <source>
        <dbReference type="Proteomes" id="UP000317691"/>
    </source>
</evidence>
<dbReference type="Gene3D" id="2.40.160.60">
    <property type="entry name" value="Outer membrane protein transport protein (OMPP1/FadL/TodX)"/>
    <property type="match status" value="1"/>
</dbReference>
<dbReference type="Proteomes" id="UP000317691">
    <property type="component" value="Unassembled WGS sequence"/>
</dbReference>
<dbReference type="SUPFAM" id="SSF56935">
    <property type="entry name" value="Porins"/>
    <property type="match status" value="1"/>
</dbReference>
<dbReference type="AlphaFoldDB" id="A0A538TJT4"/>
<gene>
    <name evidence="1" type="ORF">E6K79_09680</name>
</gene>
<sequence length="367" mass="39242">MDGPMRDDRRNFFRKTEDTGMRSLASILMVAIALSTLVGQGRAGGLDRVGTAGAQELRIPMGPASIALGGAAVALGGGLSNVFWNPASLAATDNSEAMVSYSTYLADSKVNYGAVSTGLGSAGMVALSVKVLNIGDITVTTEDAPEGTGQILSPNFGVFGLTYGRRMTDRVLLGVTGMFINERVADLTANGFALDLGLQYDTGWRGLRFGFAMKNVGPNMHYTGGNLEQRIIVPGDDPSAQPHVVQLESTSFELPSYLQLGGAYDLKFSEKVDGTVFATYQGNNFSTDEYRIGAECRLAGHLALRGGFQGQAPLKGQDRQNDYLYNFSYGAGLNFNLGDRPVNFDWAGTHVGQFFGDNQQFSLRLAF</sequence>
<organism evidence="1 2">
    <name type="scientific">Eiseniibacteriota bacterium</name>
    <dbReference type="NCBI Taxonomy" id="2212470"/>
    <lineage>
        <taxon>Bacteria</taxon>
        <taxon>Candidatus Eiseniibacteriota</taxon>
    </lineage>
</organism>
<evidence type="ECO:0000313" key="1">
    <source>
        <dbReference type="EMBL" id="TMQ63887.1"/>
    </source>
</evidence>
<dbReference type="NCBIfam" id="NF033709">
    <property type="entry name" value="PorV_fam"/>
    <property type="match status" value="1"/>
</dbReference>
<protein>
    <submittedName>
        <fullName evidence="1">PorV/PorQ family protein</fullName>
    </submittedName>
</protein>
<accession>A0A538TJT4</accession>
<name>A0A538TJT4_UNCEI</name>
<reference evidence="1 2" key="1">
    <citation type="journal article" date="2019" name="Nat. Microbiol.">
        <title>Mediterranean grassland soil C-N compound turnover is dependent on rainfall and depth, and is mediated by genomically divergent microorganisms.</title>
        <authorList>
            <person name="Diamond S."/>
            <person name="Andeer P.F."/>
            <person name="Li Z."/>
            <person name="Crits-Christoph A."/>
            <person name="Burstein D."/>
            <person name="Anantharaman K."/>
            <person name="Lane K.R."/>
            <person name="Thomas B.C."/>
            <person name="Pan C."/>
            <person name="Northen T.R."/>
            <person name="Banfield J.F."/>
        </authorList>
    </citation>
    <scope>NUCLEOTIDE SEQUENCE [LARGE SCALE GENOMIC DNA]</scope>
    <source>
        <strain evidence="1">WS_9</strain>
    </source>
</reference>
<comment type="caution">
    <text evidence="1">The sequence shown here is derived from an EMBL/GenBank/DDBJ whole genome shotgun (WGS) entry which is preliminary data.</text>
</comment>
<dbReference type="EMBL" id="VBOZ01000029">
    <property type="protein sequence ID" value="TMQ63887.1"/>
    <property type="molecule type" value="Genomic_DNA"/>
</dbReference>
<proteinExistence type="predicted"/>